<dbReference type="eggNOG" id="COG0727">
    <property type="taxonomic scope" value="Bacteria"/>
</dbReference>
<accession>F4CFF4</accession>
<comment type="similarity">
    <text evidence="1">Belongs to the Rv0495c family.</text>
</comment>
<proteinExistence type="inferred from homology"/>
<dbReference type="STRING" id="743722.Sph21_1407"/>
<dbReference type="PATRIC" id="fig|743722.3.peg.1504"/>
<evidence type="ECO:0008006" key="3">
    <source>
        <dbReference type="Google" id="ProtNLM"/>
    </source>
</evidence>
<dbReference type="EMBL" id="CP002584">
    <property type="protein sequence ID" value="ADZ77970.1"/>
    <property type="molecule type" value="Genomic_DNA"/>
</dbReference>
<name>F4CFF4_SPHS2</name>
<sequence>MMIEVSDVLVNEEIIKEQFVCNLNRCKGACCVEGDSGAPLDQHELTILKEIYPEVKPFMTAKGIETIESTGTHVVDEDGDLTTPCVDGNKECAYVTWENGITKCAIEIAYQKGLIHWKKPISCHLYPIRITKYPEFDVLNYDRWHICHDACSYGRELKVPVYSFLKEPLIRKYGEEWYKELEEAAKSPDI</sequence>
<dbReference type="KEGG" id="shg:Sph21_1407"/>
<reference evidence="2" key="1">
    <citation type="submission" date="2011-03" db="EMBL/GenBank/DDBJ databases">
        <title>Complete sequence of Sphingobacterium sp. 21.</title>
        <authorList>
            <consortium name="US DOE Joint Genome Institute"/>
            <person name="Lucas S."/>
            <person name="Copeland A."/>
            <person name="Lapidus A."/>
            <person name="Cheng J.-F."/>
            <person name="Goodwin L."/>
            <person name="Pitluck S."/>
            <person name="Davenport K."/>
            <person name="Detter J.C."/>
            <person name="Han C."/>
            <person name="Tapia R."/>
            <person name="Land M."/>
            <person name="Hauser L."/>
            <person name="Kyrpides N."/>
            <person name="Ivanova N."/>
            <person name="Ovchinnikova G."/>
            <person name="Pagani I."/>
            <person name="Siebers A.K."/>
            <person name="Allgaier M."/>
            <person name="Thelen M.P."/>
            <person name="Hugenholtz P."/>
            <person name="Woyke T."/>
        </authorList>
    </citation>
    <scope>NUCLEOTIDE SEQUENCE</scope>
    <source>
        <strain evidence="2">21</strain>
    </source>
</reference>
<protein>
    <recommendedName>
        <fullName evidence="3">DUF3109 domain-containing protein</fullName>
    </recommendedName>
</protein>
<dbReference type="Pfam" id="PF11307">
    <property type="entry name" value="DUF3109"/>
    <property type="match status" value="1"/>
</dbReference>
<gene>
    <name evidence="2" type="ordered locus">Sph21_1407</name>
</gene>
<evidence type="ECO:0000313" key="2">
    <source>
        <dbReference type="EMBL" id="ADZ77970.1"/>
    </source>
</evidence>
<dbReference type="AlphaFoldDB" id="F4CFF4"/>
<organism evidence="2">
    <name type="scientific">Sphingobacterium sp. (strain 21)</name>
    <dbReference type="NCBI Taxonomy" id="743722"/>
    <lineage>
        <taxon>Bacteria</taxon>
        <taxon>Pseudomonadati</taxon>
        <taxon>Bacteroidota</taxon>
        <taxon>Sphingobacteriia</taxon>
        <taxon>Sphingobacteriales</taxon>
        <taxon>Sphingobacteriaceae</taxon>
        <taxon>Sphingobacterium</taxon>
    </lineage>
</organism>
<dbReference type="InterPro" id="IPR021458">
    <property type="entry name" value="Rv0495c"/>
</dbReference>
<evidence type="ECO:0000256" key="1">
    <source>
        <dbReference type="ARBA" id="ARBA00093770"/>
    </source>
</evidence>
<dbReference type="HOGENOM" id="CLU_097451_0_0_10"/>